<dbReference type="InterPro" id="IPR044965">
    <property type="entry name" value="Glyco_hydro_17_plant"/>
</dbReference>
<keyword evidence="4 10" id="KW-0732">Signal</keyword>
<dbReference type="EMBL" id="BJWL01000003">
    <property type="protein sequence ID" value="GFY83899.1"/>
    <property type="molecule type" value="Genomic_DNA"/>
</dbReference>
<evidence type="ECO:0000256" key="5">
    <source>
        <dbReference type="ARBA" id="ARBA00022801"/>
    </source>
</evidence>
<evidence type="ECO:0000256" key="7">
    <source>
        <dbReference type="ARBA" id="ARBA00023295"/>
    </source>
</evidence>
<evidence type="ECO:0000259" key="11">
    <source>
        <dbReference type="SMART" id="SM00768"/>
    </source>
</evidence>
<dbReference type="SUPFAM" id="SSF51445">
    <property type="entry name" value="(Trans)glycosidases"/>
    <property type="match status" value="1"/>
</dbReference>
<evidence type="ECO:0000256" key="6">
    <source>
        <dbReference type="ARBA" id="ARBA00023157"/>
    </source>
</evidence>
<dbReference type="PANTHER" id="PTHR32227">
    <property type="entry name" value="GLUCAN ENDO-1,3-BETA-GLUCOSIDASE BG1-RELATED-RELATED"/>
    <property type="match status" value="1"/>
</dbReference>
<feature type="chain" id="PRO_5029855662" description="glucan endo-1,3-beta-D-glucosidase" evidence="10">
    <location>
        <begin position="26"/>
        <end position="517"/>
    </location>
</feature>
<evidence type="ECO:0000256" key="10">
    <source>
        <dbReference type="SAM" id="SignalP"/>
    </source>
</evidence>
<evidence type="ECO:0000256" key="9">
    <source>
        <dbReference type="RuleBase" id="RU004336"/>
    </source>
</evidence>
<gene>
    <name evidence="12" type="ORF">Acr_03g0006730</name>
</gene>
<accession>A0A7J0EDF8</accession>
<dbReference type="PROSITE" id="PS00587">
    <property type="entry name" value="GLYCOSYL_HYDROL_F17"/>
    <property type="match status" value="1"/>
</dbReference>
<dbReference type="InterPro" id="IPR012946">
    <property type="entry name" value="X8"/>
</dbReference>
<dbReference type="InterPro" id="IPR000490">
    <property type="entry name" value="Glyco_hydro_17"/>
</dbReference>
<keyword evidence="5 9" id="KW-0378">Hydrolase</keyword>
<dbReference type="EC" id="3.2.1.39" evidence="3"/>
<evidence type="ECO:0000313" key="13">
    <source>
        <dbReference type="Proteomes" id="UP000585474"/>
    </source>
</evidence>
<comment type="similarity">
    <text evidence="2 8">Belongs to the glycosyl hydrolase 17 family.</text>
</comment>
<evidence type="ECO:0000256" key="4">
    <source>
        <dbReference type="ARBA" id="ARBA00022729"/>
    </source>
</evidence>
<dbReference type="FunFam" id="3.20.20.80:FF:000005">
    <property type="entry name" value="Glucan endo-1,3-beta-glucosidase 14"/>
    <property type="match status" value="1"/>
</dbReference>
<sequence length="517" mass="57909">MDEHRGIHMDFLALFLFSLLVFSNAEISSKIGINYGRLGNNLPSPNNTIELIKNMKAGRVKIYDANPEILGLLSGTKLQVSIMVTNELISSIASNQALADQWVRENVLAHYPSTMIRYILVGNEVLSYNTSQGQQLWHDLVPAMAQIRNSLRAHNIRNIKVGTPLAMDVLESTFPPSSGTFRSDIIDRVMVPLLHFLDGTRSFFFIDVYPYFPWSQNPTTMSLDFALFSGGLTYIDPVSRLRYTNLLDQMLDSLIFAMAKLGFDNVKLAIAETGWPNAGDIDQPGANIYNAATYNRNLVKKMTAKPPLGTPARPGLVIPTFIFSLYDENQKGGQGTERHWGLLHPNGRPVYELDLTGRSESSHRGRLPEPENNRPYQGNIWCVAASGVNLLELDSALRYACGEGNGTCDALEPGKECYEPVSLTAHASYAFSSFWAKFRDSGATCFFNGFAVQTTRDPSKDFFFPRIQLQFFLAMVLASSRVFHFEDASVDRKEVAWSSKFTGNFSRSPFQIYFLKY</sequence>
<dbReference type="Pfam" id="PF07983">
    <property type="entry name" value="X8"/>
    <property type="match status" value="1"/>
</dbReference>
<feature type="domain" description="X8" evidence="11">
    <location>
        <begin position="380"/>
        <end position="463"/>
    </location>
</feature>
<dbReference type="Pfam" id="PF00332">
    <property type="entry name" value="Glyco_hydro_17"/>
    <property type="match status" value="1"/>
</dbReference>
<feature type="signal peptide" evidence="10">
    <location>
        <begin position="1"/>
        <end position="25"/>
    </location>
</feature>
<dbReference type="GO" id="GO:0005975">
    <property type="term" value="P:carbohydrate metabolic process"/>
    <property type="evidence" value="ECO:0007669"/>
    <property type="project" value="InterPro"/>
</dbReference>
<dbReference type="OrthoDB" id="941679at2759"/>
<dbReference type="SMART" id="SM00768">
    <property type="entry name" value="X8"/>
    <property type="match status" value="1"/>
</dbReference>
<evidence type="ECO:0000256" key="2">
    <source>
        <dbReference type="ARBA" id="ARBA00008773"/>
    </source>
</evidence>
<reference evidence="12 13" key="1">
    <citation type="submission" date="2019-07" db="EMBL/GenBank/DDBJ databases">
        <title>De Novo Assembly of kiwifruit Actinidia rufa.</title>
        <authorList>
            <person name="Sugita-Konishi S."/>
            <person name="Sato K."/>
            <person name="Mori E."/>
            <person name="Abe Y."/>
            <person name="Kisaki G."/>
            <person name="Hamano K."/>
            <person name="Suezawa K."/>
            <person name="Otani M."/>
            <person name="Fukuda T."/>
            <person name="Manabe T."/>
            <person name="Gomi K."/>
            <person name="Tabuchi M."/>
            <person name="Akimitsu K."/>
            <person name="Kataoka I."/>
        </authorList>
    </citation>
    <scope>NUCLEOTIDE SEQUENCE [LARGE SCALE GENOMIC DNA]</scope>
    <source>
        <strain evidence="13">cv. Fuchu</strain>
    </source>
</reference>
<evidence type="ECO:0000256" key="3">
    <source>
        <dbReference type="ARBA" id="ARBA00012780"/>
    </source>
</evidence>
<keyword evidence="13" id="KW-1185">Reference proteome</keyword>
<dbReference type="GO" id="GO:0042973">
    <property type="term" value="F:glucan endo-1,3-beta-D-glucosidase activity"/>
    <property type="evidence" value="ECO:0007669"/>
    <property type="project" value="UniProtKB-EC"/>
</dbReference>
<dbReference type="InterPro" id="IPR017853">
    <property type="entry name" value="GH"/>
</dbReference>
<protein>
    <recommendedName>
        <fullName evidence="3">glucan endo-1,3-beta-D-glucosidase</fullName>
        <ecNumber evidence="3">3.2.1.39</ecNumber>
    </recommendedName>
</protein>
<dbReference type="Gene3D" id="3.20.20.80">
    <property type="entry name" value="Glycosidases"/>
    <property type="match status" value="1"/>
</dbReference>
<evidence type="ECO:0000313" key="12">
    <source>
        <dbReference type="EMBL" id="GFY83899.1"/>
    </source>
</evidence>
<keyword evidence="6" id="KW-1015">Disulfide bond</keyword>
<comment type="catalytic activity">
    <reaction evidence="1">
        <text>Hydrolysis of (1-&gt;3)-beta-D-glucosidic linkages in (1-&gt;3)-beta-D-glucans.</text>
        <dbReference type="EC" id="3.2.1.39"/>
    </reaction>
</comment>
<proteinExistence type="inferred from homology"/>
<dbReference type="AlphaFoldDB" id="A0A7J0EDF8"/>
<evidence type="ECO:0000256" key="8">
    <source>
        <dbReference type="RuleBase" id="RU004335"/>
    </source>
</evidence>
<keyword evidence="7 9" id="KW-0326">Glycosidase</keyword>
<organism evidence="12 13">
    <name type="scientific">Actinidia rufa</name>
    <dbReference type="NCBI Taxonomy" id="165716"/>
    <lineage>
        <taxon>Eukaryota</taxon>
        <taxon>Viridiplantae</taxon>
        <taxon>Streptophyta</taxon>
        <taxon>Embryophyta</taxon>
        <taxon>Tracheophyta</taxon>
        <taxon>Spermatophyta</taxon>
        <taxon>Magnoliopsida</taxon>
        <taxon>eudicotyledons</taxon>
        <taxon>Gunneridae</taxon>
        <taxon>Pentapetalae</taxon>
        <taxon>asterids</taxon>
        <taxon>Ericales</taxon>
        <taxon>Actinidiaceae</taxon>
        <taxon>Actinidia</taxon>
    </lineage>
</organism>
<comment type="caution">
    <text evidence="12">The sequence shown here is derived from an EMBL/GenBank/DDBJ whole genome shotgun (WGS) entry which is preliminary data.</text>
</comment>
<evidence type="ECO:0000256" key="1">
    <source>
        <dbReference type="ARBA" id="ARBA00000382"/>
    </source>
</evidence>
<name>A0A7J0EDF8_9ERIC</name>
<dbReference type="Proteomes" id="UP000585474">
    <property type="component" value="Unassembled WGS sequence"/>
</dbReference>